<dbReference type="PANTHER" id="PTHR43201">
    <property type="entry name" value="ACYL-COA SYNTHETASE"/>
    <property type="match status" value="1"/>
</dbReference>
<protein>
    <submittedName>
        <fullName evidence="6">AMP-binding protein</fullName>
    </submittedName>
</protein>
<keyword evidence="2" id="KW-0436">Ligase</keyword>
<feature type="compositionally biased region" description="Low complexity" evidence="3">
    <location>
        <begin position="10"/>
        <end position="21"/>
    </location>
</feature>
<feature type="domain" description="AMP-dependent synthetase/ligase" evidence="4">
    <location>
        <begin position="53"/>
        <end position="414"/>
    </location>
</feature>
<dbReference type="Gene3D" id="3.40.50.12780">
    <property type="entry name" value="N-terminal domain of ligase-like"/>
    <property type="match status" value="1"/>
</dbReference>
<dbReference type="SUPFAM" id="SSF56801">
    <property type="entry name" value="Acetyl-CoA synthetase-like"/>
    <property type="match status" value="1"/>
</dbReference>
<evidence type="ECO:0000256" key="2">
    <source>
        <dbReference type="ARBA" id="ARBA00022598"/>
    </source>
</evidence>
<evidence type="ECO:0000259" key="5">
    <source>
        <dbReference type="Pfam" id="PF13193"/>
    </source>
</evidence>
<comment type="caution">
    <text evidence="6">The sequence shown here is derived from an EMBL/GenBank/DDBJ whole genome shotgun (WGS) entry which is preliminary data.</text>
</comment>
<dbReference type="InterPro" id="IPR000873">
    <property type="entry name" value="AMP-dep_synth/lig_dom"/>
</dbReference>
<evidence type="ECO:0000256" key="1">
    <source>
        <dbReference type="ARBA" id="ARBA00006432"/>
    </source>
</evidence>
<evidence type="ECO:0000313" key="6">
    <source>
        <dbReference type="EMBL" id="MFC3229331.1"/>
    </source>
</evidence>
<reference evidence="7" key="1">
    <citation type="journal article" date="2019" name="Int. J. Syst. Evol. Microbiol.">
        <title>The Global Catalogue of Microorganisms (GCM) 10K type strain sequencing project: providing services to taxonomists for standard genome sequencing and annotation.</title>
        <authorList>
            <consortium name="The Broad Institute Genomics Platform"/>
            <consortium name="The Broad Institute Genome Sequencing Center for Infectious Disease"/>
            <person name="Wu L."/>
            <person name="Ma J."/>
        </authorList>
    </citation>
    <scope>NUCLEOTIDE SEQUENCE [LARGE SCALE GENOMIC DNA]</scope>
    <source>
        <strain evidence="7">KCTC 42964</strain>
    </source>
</reference>
<dbReference type="Pfam" id="PF00501">
    <property type="entry name" value="AMP-binding"/>
    <property type="match status" value="1"/>
</dbReference>
<feature type="domain" description="AMP-binding enzyme C-terminal" evidence="5">
    <location>
        <begin position="465"/>
        <end position="541"/>
    </location>
</feature>
<dbReference type="Gene3D" id="3.30.300.30">
    <property type="match status" value="1"/>
</dbReference>
<proteinExistence type="inferred from homology"/>
<dbReference type="InterPro" id="IPR042099">
    <property type="entry name" value="ANL_N_sf"/>
</dbReference>
<evidence type="ECO:0000313" key="7">
    <source>
        <dbReference type="Proteomes" id="UP001595528"/>
    </source>
</evidence>
<dbReference type="EMBL" id="JBHRTR010000031">
    <property type="protein sequence ID" value="MFC3229331.1"/>
    <property type="molecule type" value="Genomic_DNA"/>
</dbReference>
<gene>
    <name evidence="6" type="ORF">ACFOGJ_18940</name>
</gene>
<evidence type="ECO:0000259" key="4">
    <source>
        <dbReference type="Pfam" id="PF00501"/>
    </source>
</evidence>
<organism evidence="6 7">
    <name type="scientific">Marinibaculum pumilum</name>
    <dbReference type="NCBI Taxonomy" id="1766165"/>
    <lineage>
        <taxon>Bacteria</taxon>
        <taxon>Pseudomonadati</taxon>
        <taxon>Pseudomonadota</taxon>
        <taxon>Alphaproteobacteria</taxon>
        <taxon>Rhodospirillales</taxon>
        <taxon>Rhodospirillaceae</taxon>
        <taxon>Marinibaculum</taxon>
    </lineage>
</organism>
<dbReference type="InterPro" id="IPR045851">
    <property type="entry name" value="AMP-bd_C_sf"/>
</dbReference>
<keyword evidence="7" id="KW-1185">Reference proteome</keyword>
<dbReference type="InterPro" id="IPR020845">
    <property type="entry name" value="AMP-binding_CS"/>
</dbReference>
<dbReference type="InterPro" id="IPR025110">
    <property type="entry name" value="AMP-bd_C"/>
</dbReference>
<dbReference type="PANTHER" id="PTHR43201:SF5">
    <property type="entry name" value="MEDIUM-CHAIN ACYL-COA LIGASE ACSF2, MITOCHONDRIAL"/>
    <property type="match status" value="1"/>
</dbReference>
<sequence>MNSHAKQPPEEGGTPLPGGLPVLDRPAFPAATIARHRRSGHWPGQTLYQLLAARAVEMPDRTLLVDRAGRLSYAQTLTATQRLASGLAAAGIGAGDIVAVQLPNWREFPLLEYALSLLGAVCVPLPQIYRERELRLMLGLVQPRAMVIPDIFRGHDHRAMLAGLRPGLPGLQSVFVVGDPGDAGRPFGDLLQAGQPMPPVATDPDTVTEIVFTSGTTGEPKGVMHTANTNFCPPLALAADHGLGADDVVLMASTFGHQTGFVYGGQLPLLIGGAVVLMERWDADAALRLIDREKVTFCMGATPFLQDLVDAVGPAGGAASLRAFLCSGAPIPRVLLDRARDRLGCTVSTGWGMTEVGLVTLTGLAEAPERAAESDGAPLPGNEVRILDDAGGEVPPGEEGDLVCRCPSMFAGYYLRPEVTAAGFTADGWFRTGDRARQSADGHIRITGRSKDIIIRGGENIPVVEVEEVLHRHPAILRAAVVAVPDPRFQEKACAAVQLHPGGAFDFAEMRRHLEGQRLARQYHPEYLLVLDDFPLTPSGKVQKFLLRDRVVERLRDLGELPAATEDTRPAAQAGRHA</sequence>
<dbReference type="PROSITE" id="PS00455">
    <property type="entry name" value="AMP_BINDING"/>
    <property type="match status" value="1"/>
</dbReference>
<name>A0ABV7L3T2_9PROT</name>
<accession>A0ABV7L3T2</accession>
<dbReference type="Pfam" id="PF13193">
    <property type="entry name" value="AMP-binding_C"/>
    <property type="match status" value="1"/>
</dbReference>
<evidence type="ECO:0000256" key="3">
    <source>
        <dbReference type="SAM" id="MobiDB-lite"/>
    </source>
</evidence>
<dbReference type="Proteomes" id="UP001595528">
    <property type="component" value="Unassembled WGS sequence"/>
</dbReference>
<comment type="similarity">
    <text evidence="1">Belongs to the ATP-dependent AMP-binding enzyme family.</text>
</comment>
<dbReference type="RefSeq" id="WP_379903420.1">
    <property type="nucleotide sequence ID" value="NZ_JBHRTR010000031.1"/>
</dbReference>
<feature type="region of interest" description="Disordered" evidence="3">
    <location>
        <begin position="1"/>
        <end position="21"/>
    </location>
</feature>